<dbReference type="AlphaFoldDB" id="A0A2J8KBG5"/>
<gene>
    <name evidence="1" type="ORF">CK820_G0039888</name>
</gene>
<feature type="non-terminal residue" evidence="1">
    <location>
        <position position="1"/>
    </location>
</feature>
<sequence length="55" mass="6462">LLLNLVLIGRQDRLKRREVERRLRGIIDQIQDGAWTWPCPDQSLPWTMSGSQCSR</sequence>
<reference evidence="1 2" key="1">
    <citation type="submission" date="2017-12" db="EMBL/GenBank/DDBJ databases">
        <title>High-resolution comparative analysis of great ape genomes.</title>
        <authorList>
            <person name="Pollen A."/>
            <person name="Hastie A."/>
            <person name="Hormozdiari F."/>
            <person name="Dougherty M."/>
            <person name="Liu R."/>
            <person name="Chaisson M."/>
            <person name="Hoppe E."/>
            <person name="Hill C."/>
            <person name="Pang A."/>
            <person name="Hillier L."/>
            <person name="Baker C."/>
            <person name="Armstrong J."/>
            <person name="Shendure J."/>
            <person name="Paten B."/>
            <person name="Wilson R."/>
            <person name="Chao H."/>
            <person name="Schneider V."/>
            <person name="Ventura M."/>
            <person name="Kronenberg Z."/>
            <person name="Murali S."/>
            <person name="Gordon D."/>
            <person name="Cantsilieris S."/>
            <person name="Munson K."/>
            <person name="Nelson B."/>
            <person name="Raja A."/>
            <person name="Underwood J."/>
            <person name="Diekhans M."/>
            <person name="Fiddes I."/>
            <person name="Haussler D."/>
            <person name="Eichler E."/>
        </authorList>
    </citation>
    <scope>NUCLEOTIDE SEQUENCE [LARGE SCALE GENOMIC DNA]</scope>
    <source>
        <strain evidence="1">Yerkes chimp pedigree #C0471</strain>
    </source>
</reference>
<organism evidence="1 2">
    <name type="scientific">Pan troglodytes</name>
    <name type="common">Chimpanzee</name>
    <dbReference type="NCBI Taxonomy" id="9598"/>
    <lineage>
        <taxon>Eukaryota</taxon>
        <taxon>Metazoa</taxon>
        <taxon>Chordata</taxon>
        <taxon>Craniata</taxon>
        <taxon>Vertebrata</taxon>
        <taxon>Euteleostomi</taxon>
        <taxon>Mammalia</taxon>
        <taxon>Eutheria</taxon>
        <taxon>Euarchontoglires</taxon>
        <taxon>Primates</taxon>
        <taxon>Haplorrhini</taxon>
        <taxon>Catarrhini</taxon>
        <taxon>Hominidae</taxon>
        <taxon>Pan</taxon>
    </lineage>
</organism>
<accession>A0A2J8KBG5</accession>
<dbReference type="EMBL" id="NBAG03000379">
    <property type="protein sequence ID" value="PNI32336.1"/>
    <property type="molecule type" value="Genomic_DNA"/>
</dbReference>
<evidence type="ECO:0000313" key="2">
    <source>
        <dbReference type="Proteomes" id="UP000236370"/>
    </source>
</evidence>
<proteinExistence type="predicted"/>
<dbReference type="Proteomes" id="UP000236370">
    <property type="component" value="Unassembled WGS sequence"/>
</dbReference>
<comment type="caution">
    <text evidence="1">The sequence shown here is derived from an EMBL/GenBank/DDBJ whole genome shotgun (WGS) entry which is preliminary data.</text>
</comment>
<protein>
    <submittedName>
        <fullName evidence="1">TMEM94 isoform 25</fullName>
    </submittedName>
</protein>
<evidence type="ECO:0000313" key="1">
    <source>
        <dbReference type="EMBL" id="PNI32336.1"/>
    </source>
</evidence>
<name>A0A2J8KBG5_PANTR</name>